<reference evidence="2" key="1">
    <citation type="submission" date="2020-03" db="EMBL/GenBank/DDBJ databases">
        <authorList>
            <person name="Weist P."/>
        </authorList>
    </citation>
    <scope>NUCLEOTIDE SEQUENCE</scope>
</reference>
<evidence type="ECO:0000256" key="1">
    <source>
        <dbReference type="SAM" id="MobiDB-lite"/>
    </source>
</evidence>
<accession>A0A9N7Z4U7</accession>
<sequence>MAVGSIEGGGRRGEERGRGSCVFAVPHTDPHLLCSAAQVETHRESVRLQRILTALIRSARQGQRKCQVEGAGAGLRNRLLHSTSHSPAPRPLLLSSRAPHEFAPSDDKKGCLAFREDGKDDDQEVAGREEVGSSDSSLFATAESAAAPSPRCTLHCRDLSSVSEDERYSGMQNRF</sequence>
<organism evidence="2 3">
    <name type="scientific">Pleuronectes platessa</name>
    <name type="common">European plaice</name>
    <dbReference type="NCBI Taxonomy" id="8262"/>
    <lineage>
        <taxon>Eukaryota</taxon>
        <taxon>Metazoa</taxon>
        <taxon>Chordata</taxon>
        <taxon>Craniata</taxon>
        <taxon>Vertebrata</taxon>
        <taxon>Euteleostomi</taxon>
        <taxon>Actinopterygii</taxon>
        <taxon>Neopterygii</taxon>
        <taxon>Teleostei</taxon>
        <taxon>Neoteleostei</taxon>
        <taxon>Acanthomorphata</taxon>
        <taxon>Carangaria</taxon>
        <taxon>Pleuronectiformes</taxon>
        <taxon>Pleuronectoidei</taxon>
        <taxon>Pleuronectidae</taxon>
        <taxon>Pleuronectes</taxon>
    </lineage>
</organism>
<protein>
    <submittedName>
        <fullName evidence="2">Uncharacterized protein</fullName>
    </submittedName>
</protein>
<evidence type="ECO:0000313" key="2">
    <source>
        <dbReference type="EMBL" id="CAB1450196.1"/>
    </source>
</evidence>
<comment type="caution">
    <text evidence="2">The sequence shown here is derived from an EMBL/GenBank/DDBJ whole genome shotgun (WGS) entry which is preliminary data.</text>
</comment>
<keyword evidence="3" id="KW-1185">Reference proteome</keyword>
<evidence type="ECO:0000313" key="3">
    <source>
        <dbReference type="Proteomes" id="UP001153269"/>
    </source>
</evidence>
<feature type="compositionally biased region" description="Basic and acidic residues" evidence="1">
    <location>
        <begin position="98"/>
        <end position="118"/>
    </location>
</feature>
<dbReference type="EMBL" id="CADEAL010004045">
    <property type="protein sequence ID" value="CAB1450196.1"/>
    <property type="molecule type" value="Genomic_DNA"/>
</dbReference>
<dbReference type="AlphaFoldDB" id="A0A9N7Z4U7"/>
<gene>
    <name evidence="2" type="ORF">PLEPLA_LOCUS37885</name>
</gene>
<name>A0A9N7Z4U7_PLEPL</name>
<feature type="region of interest" description="Disordered" evidence="1">
    <location>
        <begin position="81"/>
        <end position="150"/>
    </location>
</feature>
<proteinExistence type="predicted"/>
<dbReference type="Proteomes" id="UP001153269">
    <property type="component" value="Unassembled WGS sequence"/>
</dbReference>